<comment type="subcellular location">
    <subcellularLocation>
        <location evidence="1">Nucleus</location>
    </subcellularLocation>
</comment>
<protein>
    <submittedName>
        <fullName evidence="9">WRKY transcription factor 53</fullName>
    </submittedName>
</protein>
<evidence type="ECO:0000256" key="3">
    <source>
        <dbReference type="ARBA" id="ARBA00023125"/>
    </source>
</evidence>
<proteinExistence type="evidence at transcript level"/>
<evidence type="ECO:0000256" key="7">
    <source>
        <dbReference type="SAM" id="MobiDB-lite"/>
    </source>
</evidence>
<evidence type="ECO:0000256" key="1">
    <source>
        <dbReference type="ARBA" id="ARBA00004123"/>
    </source>
</evidence>
<dbReference type="Pfam" id="PF03106">
    <property type="entry name" value="WRKY"/>
    <property type="match status" value="1"/>
</dbReference>
<dbReference type="PANTHER" id="PTHR32096:SF36">
    <property type="entry name" value="WRKY TRANSCRIPTION FACTOR 41-RELATED"/>
    <property type="match status" value="1"/>
</dbReference>
<feature type="domain" description="WRKY" evidence="8">
    <location>
        <begin position="126"/>
        <end position="189"/>
    </location>
</feature>
<organism evidence="9">
    <name type="scientific">Juglans regia</name>
    <name type="common">English walnut</name>
    <dbReference type="NCBI Taxonomy" id="51240"/>
    <lineage>
        <taxon>Eukaryota</taxon>
        <taxon>Viridiplantae</taxon>
        <taxon>Streptophyta</taxon>
        <taxon>Embryophyta</taxon>
        <taxon>Tracheophyta</taxon>
        <taxon>Spermatophyta</taxon>
        <taxon>Magnoliopsida</taxon>
        <taxon>eudicotyledons</taxon>
        <taxon>Gunneridae</taxon>
        <taxon>Pentapetalae</taxon>
        <taxon>rosids</taxon>
        <taxon>fabids</taxon>
        <taxon>Fagales</taxon>
        <taxon>Juglandaceae</taxon>
        <taxon>Juglans</taxon>
    </lineage>
</organism>
<feature type="region of interest" description="Disordered" evidence="7">
    <location>
        <begin position="197"/>
        <end position="226"/>
    </location>
</feature>
<dbReference type="GO" id="GO:0042542">
    <property type="term" value="P:response to hydrogen peroxide"/>
    <property type="evidence" value="ECO:0007669"/>
    <property type="project" value="UniProtKB-ARBA"/>
</dbReference>
<evidence type="ECO:0000259" key="8">
    <source>
        <dbReference type="PROSITE" id="PS50811"/>
    </source>
</evidence>
<accession>A0A1U6ZIF3</accession>
<keyword evidence="4" id="KW-0804">Transcription</keyword>
<dbReference type="SMART" id="SM00774">
    <property type="entry name" value="WRKY"/>
    <property type="match status" value="1"/>
</dbReference>
<dbReference type="GO" id="GO:0003700">
    <property type="term" value="F:DNA-binding transcription factor activity"/>
    <property type="evidence" value="ECO:0007669"/>
    <property type="project" value="InterPro"/>
</dbReference>
<dbReference type="GO" id="GO:0043565">
    <property type="term" value="F:sequence-specific DNA binding"/>
    <property type="evidence" value="ECO:0007669"/>
    <property type="project" value="InterPro"/>
</dbReference>
<dbReference type="GO" id="GO:0010193">
    <property type="term" value="P:response to ozone"/>
    <property type="evidence" value="ECO:0007669"/>
    <property type="project" value="UniProtKB-ARBA"/>
</dbReference>
<comment type="similarity">
    <text evidence="6">Belongs to the WRKY group III family.</text>
</comment>
<keyword evidence="5" id="KW-0539">Nucleus</keyword>
<dbReference type="InterPro" id="IPR044810">
    <property type="entry name" value="WRKY_plant"/>
</dbReference>
<reference evidence="9" key="1">
    <citation type="submission" date="2015-02" db="EMBL/GenBank/DDBJ databases">
        <title>The expression profiles and tolerance analysis of Juglans regia WRKY genes exposed to various abiotic stress.</title>
        <authorList>
            <person name="Yang G."/>
            <person name="Zhai M."/>
        </authorList>
    </citation>
    <scope>NUCLEOTIDE SEQUENCE</scope>
</reference>
<dbReference type="EMBL" id="KP784657">
    <property type="protein sequence ID" value="ALU11220.1"/>
    <property type="molecule type" value="mRNA"/>
</dbReference>
<dbReference type="AlphaFoldDB" id="A0A1U6ZIF3"/>
<dbReference type="InterPro" id="IPR036576">
    <property type="entry name" value="WRKY_dom_sf"/>
</dbReference>
<keyword evidence="2" id="KW-0805">Transcription regulation</keyword>
<dbReference type="GO" id="GO:0005634">
    <property type="term" value="C:nucleus"/>
    <property type="evidence" value="ECO:0007669"/>
    <property type="project" value="UniProtKB-SubCell"/>
</dbReference>
<name>A0A1U6ZIF3_JUGRE</name>
<evidence type="ECO:0000256" key="4">
    <source>
        <dbReference type="ARBA" id="ARBA00023163"/>
    </source>
</evidence>
<dbReference type="FunFam" id="2.20.25.80:FF:000009">
    <property type="entry name" value="WRKY transcription factor 53"/>
    <property type="match status" value="1"/>
</dbReference>
<dbReference type="InterPro" id="IPR003657">
    <property type="entry name" value="WRKY_dom"/>
</dbReference>
<feature type="compositionally biased region" description="Low complexity" evidence="7">
    <location>
        <begin position="210"/>
        <end position="222"/>
    </location>
</feature>
<dbReference type="PANTHER" id="PTHR32096">
    <property type="entry name" value="WRKY TRANSCRIPTION FACTOR 30-RELATED-RELATED"/>
    <property type="match status" value="1"/>
</dbReference>
<keyword evidence="3" id="KW-0238">DNA-binding</keyword>
<sequence length="360" mass="40174">MENGWSWEQKPLIGELIQGMELVKQLRVQFSTTSSSPETVETLLQRILASYEKALMILRWSGSIGQPQIEGVMAGVPGSPISVNGSLGTDEFDKGIKDHQGTDDISKKRKILPRWTDHVRVRSENGMEGPHEDGYSWRKYGQKDILGAKYPRSYYRCTLRNSQNCWATKQVQRSDDDPNAFDITYRGRHTCSHATNLVPAPSSPEKQEQKQNFNNNDNQQDQRPLDILGNIGSSLRIVTEELENKEMSYPFSFPSTSFGCTKSENSNFSLSTLDNNTSFLGSFSPPFLSPATPESNFHSVSPFQNSNFKGAHNGHRSESDLTEIISANTSATSSPILDLDFSLDPAEIGHFPFDSSAFFA</sequence>
<evidence type="ECO:0000313" key="9">
    <source>
        <dbReference type="EMBL" id="ALU11220.1"/>
    </source>
</evidence>
<evidence type="ECO:0000256" key="2">
    <source>
        <dbReference type="ARBA" id="ARBA00023015"/>
    </source>
</evidence>
<gene>
    <name evidence="9" type="primary">WRKY53</name>
</gene>
<dbReference type="Gene3D" id="2.20.25.80">
    <property type="entry name" value="WRKY domain"/>
    <property type="match status" value="1"/>
</dbReference>
<evidence type="ECO:0000256" key="5">
    <source>
        <dbReference type="ARBA" id="ARBA00023242"/>
    </source>
</evidence>
<dbReference type="SUPFAM" id="SSF118290">
    <property type="entry name" value="WRKY DNA-binding domain"/>
    <property type="match status" value="1"/>
</dbReference>
<dbReference type="GO" id="GO:0009751">
    <property type="term" value="P:response to salicylic acid"/>
    <property type="evidence" value="ECO:0007669"/>
    <property type="project" value="UniProtKB-ARBA"/>
</dbReference>
<dbReference type="GO" id="GO:0010150">
    <property type="term" value="P:leaf senescence"/>
    <property type="evidence" value="ECO:0007669"/>
    <property type="project" value="UniProtKB-ARBA"/>
</dbReference>
<dbReference type="PROSITE" id="PS50811">
    <property type="entry name" value="WRKY"/>
    <property type="match status" value="1"/>
</dbReference>
<evidence type="ECO:0000256" key="6">
    <source>
        <dbReference type="ARBA" id="ARBA00060850"/>
    </source>
</evidence>